<feature type="transmembrane region" description="Helical" evidence="2">
    <location>
        <begin position="227"/>
        <end position="245"/>
    </location>
</feature>
<organism evidence="3 4">
    <name type="scientific">Mycolicibacterium smegmatis (strain MKD8)</name>
    <name type="common">Mycobacterium smegmatis</name>
    <dbReference type="NCBI Taxonomy" id="1214915"/>
    <lineage>
        <taxon>Bacteria</taxon>
        <taxon>Bacillati</taxon>
        <taxon>Actinomycetota</taxon>
        <taxon>Actinomycetes</taxon>
        <taxon>Mycobacteriales</taxon>
        <taxon>Mycobacteriaceae</taxon>
        <taxon>Mycolicibacterium</taxon>
    </lineage>
</organism>
<feature type="transmembrane region" description="Helical" evidence="2">
    <location>
        <begin position="34"/>
        <end position="57"/>
    </location>
</feature>
<feature type="transmembrane region" description="Helical" evidence="2">
    <location>
        <begin position="185"/>
        <end position="206"/>
    </location>
</feature>
<sequence>MWSTVLVMAVVAGVDPLRIGVVAYMLSRRHPMRLLLPFFAVAFGLNVAVGAAVVFVFKNTSGDGGQAIAPAAEIGIGVAALLLAALVATGTASRVVDRFRHRRATVPAAGSDRAEPGEGPAPPPLDSLPIVSKLPESVKAALRGEAAWAAALLGLSNGFPTPYYLAAMAAVLTSGAAVGEQMAALVMFNVVGFAAALIPIISFWVAPVATRAAVERTYAAMKTHQRLVITVIAGAVGVFFVGLGVSHL</sequence>
<proteinExistence type="predicted"/>
<evidence type="ECO:0000313" key="4">
    <source>
        <dbReference type="Proteomes" id="UP000011200"/>
    </source>
</evidence>
<protein>
    <submittedName>
        <fullName evidence="3">Uncharacterized protein</fullName>
    </submittedName>
</protein>
<keyword evidence="2" id="KW-0812">Transmembrane</keyword>
<keyword evidence="2" id="KW-0472">Membrane</keyword>
<dbReference type="Proteomes" id="UP000011200">
    <property type="component" value="Chromosome"/>
</dbReference>
<dbReference type="EMBL" id="CP027541">
    <property type="protein sequence ID" value="AWT53956.1"/>
    <property type="molecule type" value="Genomic_DNA"/>
</dbReference>
<accession>A0A2U9PQF8</accession>
<evidence type="ECO:0000256" key="1">
    <source>
        <dbReference type="SAM" id="MobiDB-lite"/>
    </source>
</evidence>
<reference evidence="3 4" key="1">
    <citation type="journal article" date="2013" name="Genome Announc.">
        <title>Draft genome sequence of MKD8, a conjugal recipient Mycobacterium smegmatis strain.</title>
        <authorList>
            <person name="Gray T.A."/>
            <person name="Palumbo M.J."/>
            <person name="Derbyshire K.M."/>
        </authorList>
    </citation>
    <scope>NUCLEOTIDE SEQUENCE [LARGE SCALE GENOMIC DNA]</scope>
    <source>
        <strain evidence="3 4">MKD8</strain>
    </source>
</reference>
<feature type="region of interest" description="Disordered" evidence="1">
    <location>
        <begin position="107"/>
        <end position="126"/>
    </location>
</feature>
<keyword evidence="2" id="KW-1133">Transmembrane helix</keyword>
<feature type="transmembrane region" description="Helical" evidence="2">
    <location>
        <begin position="69"/>
        <end position="93"/>
    </location>
</feature>
<dbReference type="Pfam" id="PF11139">
    <property type="entry name" value="SfLAP"/>
    <property type="match status" value="1"/>
</dbReference>
<reference evidence="4" key="2">
    <citation type="submission" date="2018-03" db="EMBL/GenBank/DDBJ databases">
        <authorList>
            <person name="Derbyshire K."/>
            <person name="Gray T.A."/>
            <person name="Champion M."/>
        </authorList>
    </citation>
    <scope>NUCLEOTIDE SEQUENCE [LARGE SCALE GENOMIC DNA]</scope>
    <source>
        <strain evidence="4">MKD8</strain>
    </source>
</reference>
<dbReference type="AlphaFoldDB" id="A0A2U9PQF8"/>
<feature type="transmembrane region" description="Helical" evidence="2">
    <location>
        <begin position="6"/>
        <end position="27"/>
    </location>
</feature>
<evidence type="ECO:0000313" key="3">
    <source>
        <dbReference type="EMBL" id="AWT53956.1"/>
    </source>
</evidence>
<dbReference type="InterPro" id="IPR021315">
    <property type="entry name" value="Gap/Sap"/>
</dbReference>
<evidence type="ECO:0000256" key="2">
    <source>
        <dbReference type="SAM" id="Phobius"/>
    </source>
</evidence>
<name>A0A2U9PQF8_MYCSE</name>
<gene>
    <name evidence="3" type="ORF">D806_029820</name>
</gene>